<organism evidence="6 7">
    <name type="scientific">Sneathiella marina</name>
    <dbReference type="NCBI Taxonomy" id="2950108"/>
    <lineage>
        <taxon>Bacteria</taxon>
        <taxon>Pseudomonadati</taxon>
        <taxon>Pseudomonadota</taxon>
        <taxon>Alphaproteobacteria</taxon>
        <taxon>Sneathiellales</taxon>
        <taxon>Sneathiellaceae</taxon>
        <taxon>Sneathiella</taxon>
    </lineage>
</organism>
<feature type="transmembrane region" description="Helical" evidence="5">
    <location>
        <begin position="88"/>
        <end position="109"/>
    </location>
</feature>
<evidence type="ECO:0000313" key="7">
    <source>
        <dbReference type="Proteomes" id="UP001056291"/>
    </source>
</evidence>
<dbReference type="Pfam" id="PF07681">
    <property type="entry name" value="DoxX"/>
    <property type="match status" value="1"/>
</dbReference>
<name>A0ABY4W5S8_9PROT</name>
<protein>
    <submittedName>
        <fullName evidence="6">DoxX family protein</fullName>
    </submittedName>
</protein>
<keyword evidence="7" id="KW-1185">Reference proteome</keyword>
<feature type="transmembrane region" description="Helical" evidence="5">
    <location>
        <begin position="26"/>
        <end position="45"/>
    </location>
</feature>
<comment type="subcellular location">
    <subcellularLocation>
        <location evidence="1">Membrane</location>
        <topology evidence="1">Multi-pass membrane protein</topology>
    </subcellularLocation>
</comment>
<gene>
    <name evidence="6" type="ORF">NBZ79_06150</name>
</gene>
<evidence type="ECO:0000256" key="3">
    <source>
        <dbReference type="ARBA" id="ARBA00022989"/>
    </source>
</evidence>
<reference evidence="6" key="1">
    <citation type="submission" date="2022-06" db="EMBL/GenBank/DDBJ databases">
        <title>Sneathiella actinostolidae sp. nov., isolated from a sea anemonein the Western Pacific Ocean.</title>
        <authorList>
            <person name="Wei M.J."/>
        </authorList>
    </citation>
    <scope>NUCLEOTIDE SEQUENCE</scope>
    <source>
        <strain evidence="6">PHK-P5</strain>
    </source>
</reference>
<dbReference type="EMBL" id="CP098747">
    <property type="protein sequence ID" value="USG62555.1"/>
    <property type="molecule type" value="Genomic_DNA"/>
</dbReference>
<dbReference type="RefSeq" id="WP_251936420.1">
    <property type="nucleotide sequence ID" value="NZ_CP098747.1"/>
</dbReference>
<keyword evidence="4 5" id="KW-0472">Membrane</keyword>
<dbReference type="InterPro" id="IPR032808">
    <property type="entry name" value="DoxX"/>
</dbReference>
<proteinExistence type="predicted"/>
<evidence type="ECO:0000256" key="4">
    <source>
        <dbReference type="ARBA" id="ARBA00023136"/>
    </source>
</evidence>
<keyword evidence="3 5" id="KW-1133">Transmembrane helix</keyword>
<evidence type="ECO:0000313" key="6">
    <source>
        <dbReference type="EMBL" id="USG62555.1"/>
    </source>
</evidence>
<evidence type="ECO:0000256" key="5">
    <source>
        <dbReference type="SAM" id="Phobius"/>
    </source>
</evidence>
<evidence type="ECO:0000256" key="2">
    <source>
        <dbReference type="ARBA" id="ARBA00022692"/>
    </source>
</evidence>
<sequence>MAKLMSTVSNVYAAVFGPLETMLQNWLPGLAARLIFSSVLLAFFWQSALTKIGDSIFSPSVGAYAQIFPKALEAAEYDTDQLSSLHTVIVFAATYAEFILPALILVGLATRLASIGMAVMIIIMSIVDIFGHNIDAKTIGQLFDRVQDSVIMDQRLLWMFPLIYLVVKGPGLISLDQIFVSVFGQSRDQRMSMSN</sequence>
<accession>A0ABY4W5S8</accession>
<feature type="transmembrane region" description="Helical" evidence="5">
    <location>
        <begin position="155"/>
        <end position="173"/>
    </location>
</feature>
<dbReference type="Proteomes" id="UP001056291">
    <property type="component" value="Chromosome"/>
</dbReference>
<evidence type="ECO:0000256" key="1">
    <source>
        <dbReference type="ARBA" id="ARBA00004141"/>
    </source>
</evidence>
<keyword evidence="2 5" id="KW-0812">Transmembrane</keyword>
<feature type="transmembrane region" description="Helical" evidence="5">
    <location>
        <begin position="115"/>
        <end position="134"/>
    </location>
</feature>